<accession>A0A2S6I6N4</accession>
<evidence type="ECO:0000313" key="2">
    <source>
        <dbReference type="EMBL" id="PPK87147.1"/>
    </source>
</evidence>
<proteinExistence type="predicted"/>
<protein>
    <recommendedName>
        <fullName evidence="4">Gliding motility-associated lipoprotein GldB</fullName>
    </recommendedName>
</protein>
<dbReference type="PROSITE" id="PS51257">
    <property type="entry name" value="PROKAR_LIPOPROTEIN"/>
    <property type="match status" value="1"/>
</dbReference>
<comment type="caution">
    <text evidence="2">The sequence shown here is derived from an EMBL/GenBank/DDBJ whole genome shotgun (WGS) entry which is preliminary data.</text>
</comment>
<keyword evidence="1" id="KW-0732">Signal</keyword>
<dbReference type="RefSeq" id="WP_146088657.1">
    <property type="nucleotide sequence ID" value="NZ_PTJC01000005.1"/>
</dbReference>
<evidence type="ECO:0000313" key="3">
    <source>
        <dbReference type="Proteomes" id="UP000237662"/>
    </source>
</evidence>
<keyword evidence="3" id="KW-1185">Reference proteome</keyword>
<organism evidence="2 3">
    <name type="scientific">Neolewinella xylanilytica</name>
    <dbReference type="NCBI Taxonomy" id="1514080"/>
    <lineage>
        <taxon>Bacteria</taxon>
        <taxon>Pseudomonadati</taxon>
        <taxon>Bacteroidota</taxon>
        <taxon>Saprospiria</taxon>
        <taxon>Saprospirales</taxon>
        <taxon>Lewinellaceae</taxon>
        <taxon>Neolewinella</taxon>
    </lineage>
</organism>
<reference evidence="2 3" key="1">
    <citation type="submission" date="2018-02" db="EMBL/GenBank/DDBJ databases">
        <title>Genomic Encyclopedia of Archaeal and Bacterial Type Strains, Phase II (KMG-II): from individual species to whole genera.</title>
        <authorList>
            <person name="Goeker M."/>
        </authorList>
    </citation>
    <scope>NUCLEOTIDE SEQUENCE [LARGE SCALE GENOMIC DNA]</scope>
    <source>
        <strain evidence="2 3">DSM 29526</strain>
    </source>
</reference>
<dbReference type="Pfam" id="PF25594">
    <property type="entry name" value="GldB_lipo"/>
    <property type="match status" value="1"/>
</dbReference>
<dbReference type="InterPro" id="IPR019853">
    <property type="entry name" value="GldB-like"/>
</dbReference>
<feature type="signal peptide" evidence="1">
    <location>
        <begin position="1"/>
        <end position="22"/>
    </location>
</feature>
<name>A0A2S6I6N4_9BACT</name>
<feature type="chain" id="PRO_5015591550" description="Gliding motility-associated lipoprotein GldB" evidence="1">
    <location>
        <begin position="23"/>
        <end position="357"/>
    </location>
</feature>
<dbReference type="EMBL" id="PTJC01000005">
    <property type="protein sequence ID" value="PPK87147.1"/>
    <property type="molecule type" value="Genomic_DNA"/>
</dbReference>
<gene>
    <name evidence="2" type="ORF">CLV84_0081</name>
</gene>
<evidence type="ECO:0008006" key="4">
    <source>
        <dbReference type="Google" id="ProtNLM"/>
    </source>
</evidence>
<sequence length="357" mass="40485">MKVSSPLPLLSLLLVFFLSACTADEPPPPDVSDISVDLEVLRFDREIPALDTTRLGEELERLDRTYGSFTDVFFTHLVPVRRGDFSPAEGQRVLQAYLDFPLTDFVDSLVAERFPEGAGAAPIAIGEVQELIEDFEQSLRYYQHYLPGAPVPDTLVLYDTHFELAAFLYGDGELAAGLDFFLGPDFDYSQVNPEEPIFSNYLATSYTPAHFTGKLLRVLIEDRYPLPRSGRMLDYLIYEGKKLYLLEHLMPETPDAVVYEVTEEQMDWLRENETPIYAYLQREELLFSTDVNKINKYTRPAPYTPGMPQESPGGAVNYLGRQIVAAYMNQHPDVTLPELMAMEDAQAILQGARYKPR</sequence>
<dbReference type="Proteomes" id="UP000237662">
    <property type="component" value="Unassembled WGS sequence"/>
</dbReference>
<dbReference type="OrthoDB" id="976022at2"/>
<dbReference type="AlphaFoldDB" id="A0A2S6I6N4"/>
<evidence type="ECO:0000256" key="1">
    <source>
        <dbReference type="SAM" id="SignalP"/>
    </source>
</evidence>